<feature type="compositionally biased region" description="Polar residues" evidence="1">
    <location>
        <begin position="14"/>
        <end position="33"/>
    </location>
</feature>
<dbReference type="OrthoDB" id="193467at2759"/>
<dbReference type="AlphaFoldDB" id="A0A9W9K5P9"/>
<organism evidence="2 3">
    <name type="scientific">Penicillium angulare</name>
    <dbReference type="NCBI Taxonomy" id="116970"/>
    <lineage>
        <taxon>Eukaryota</taxon>
        <taxon>Fungi</taxon>
        <taxon>Dikarya</taxon>
        <taxon>Ascomycota</taxon>
        <taxon>Pezizomycotina</taxon>
        <taxon>Eurotiomycetes</taxon>
        <taxon>Eurotiomycetidae</taxon>
        <taxon>Eurotiales</taxon>
        <taxon>Aspergillaceae</taxon>
        <taxon>Penicillium</taxon>
    </lineage>
</organism>
<protein>
    <recommendedName>
        <fullName evidence="4">Tafazzin</fullName>
    </recommendedName>
</protein>
<proteinExistence type="predicted"/>
<evidence type="ECO:0000313" key="3">
    <source>
        <dbReference type="Proteomes" id="UP001149165"/>
    </source>
</evidence>
<comment type="caution">
    <text evidence="2">The sequence shown here is derived from an EMBL/GenBank/DDBJ whole genome shotgun (WGS) entry which is preliminary data.</text>
</comment>
<feature type="compositionally biased region" description="Acidic residues" evidence="1">
    <location>
        <begin position="480"/>
        <end position="489"/>
    </location>
</feature>
<reference evidence="2" key="1">
    <citation type="submission" date="2022-11" db="EMBL/GenBank/DDBJ databases">
        <authorList>
            <person name="Petersen C."/>
        </authorList>
    </citation>
    <scope>NUCLEOTIDE SEQUENCE</scope>
    <source>
        <strain evidence="2">IBT 30069</strain>
    </source>
</reference>
<dbReference type="Proteomes" id="UP001149165">
    <property type="component" value="Unassembled WGS sequence"/>
</dbReference>
<sequence length="552" mass="61806">MPKKHRKSFIHTKPVNTPHHSIGSSGANQNAPQTGRFINVESSRGPEASDSSVNDLIGHLRRTQVSNSADSPPPAFSHSYTSQRSIPPALRNILELPEPTAPRPRRQTPIGARPRRFAPGPPPPESWLTGAARNSRAIGESFEPALERKIIYCLDRLPGAIFPQPNSLLHAVLKSIAQKWDWHTEYDGLFMSQIPAHLKTLVLSYIAFYGGAETRKNRIKGLKPLYPTKEEYATLYETDSSSEAIHSFDADSKTTRLDLGNAIGYRMTFRQLAKELQLANAPIISSEQAAQDFVPESWDQIEDEVEESSIPGQIGHTLRFKNLKSLSFARPYHPTADWNSLVKLLSHLPTITHLSLAHWPRPGRKPQMTHEIAGDEDLQEQPGHETRPGSRSPVWAEASAILRHLSKNTYCLKWLDLEGCSSWLVALTWRGFDPDGIPYPAGTNGPDWTGSWRNVDFLNLAPGWVVQSLSGPSDSGQSSDEAESFEIGDDGDKARRQRAREFSRFQVDVLVAEEMRALINKRRTNAKGKWLAAKTGREELEELKLQLKRLNR</sequence>
<keyword evidence="3" id="KW-1185">Reference proteome</keyword>
<dbReference type="EMBL" id="JAPQKH010000006">
    <property type="protein sequence ID" value="KAJ5093541.1"/>
    <property type="molecule type" value="Genomic_DNA"/>
</dbReference>
<evidence type="ECO:0008006" key="4">
    <source>
        <dbReference type="Google" id="ProtNLM"/>
    </source>
</evidence>
<name>A0A9W9K5P9_9EURO</name>
<reference evidence="2" key="2">
    <citation type="journal article" date="2023" name="IMA Fungus">
        <title>Comparative genomic study of the Penicillium genus elucidates a diverse pangenome and 15 lateral gene transfer events.</title>
        <authorList>
            <person name="Petersen C."/>
            <person name="Sorensen T."/>
            <person name="Nielsen M.R."/>
            <person name="Sondergaard T.E."/>
            <person name="Sorensen J.L."/>
            <person name="Fitzpatrick D.A."/>
            <person name="Frisvad J.C."/>
            <person name="Nielsen K.L."/>
        </authorList>
    </citation>
    <scope>NUCLEOTIDE SEQUENCE</scope>
    <source>
        <strain evidence="2">IBT 30069</strain>
    </source>
</reference>
<feature type="compositionally biased region" description="Low complexity" evidence="1">
    <location>
        <begin position="469"/>
        <end position="479"/>
    </location>
</feature>
<evidence type="ECO:0000256" key="1">
    <source>
        <dbReference type="SAM" id="MobiDB-lite"/>
    </source>
</evidence>
<gene>
    <name evidence="2" type="ORF">N7456_009402</name>
</gene>
<evidence type="ECO:0000313" key="2">
    <source>
        <dbReference type="EMBL" id="KAJ5093541.1"/>
    </source>
</evidence>
<feature type="compositionally biased region" description="Basic residues" evidence="1">
    <location>
        <begin position="1"/>
        <end position="10"/>
    </location>
</feature>
<accession>A0A9W9K5P9</accession>
<feature type="region of interest" description="Disordered" evidence="1">
    <location>
        <begin position="96"/>
        <end position="130"/>
    </location>
</feature>
<feature type="region of interest" description="Disordered" evidence="1">
    <location>
        <begin position="1"/>
        <end position="84"/>
    </location>
</feature>
<feature type="region of interest" description="Disordered" evidence="1">
    <location>
        <begin position="469"/>
        <end position="492"/>
    </location>
</feature>